<evidence type="ECO:0000256" key="1">
    <source>
        <dbReference type="ARBA" id="ARBA00023172"/>
    </source>
</evidence>
<dbReference type="SUPFAM" id="SSF56349">
    <property type="entry name" value="DNA breaking-rejoining enzymes"/>
    <property type="match status" value="1"/>
</dbReference>
<gene>
    <name evidence="2" type="ORF">MCBMB27_00358</name>
</gene>
<sequence>MVVIAPILPALAASNAAGPTGDPSFICTERGGPSTKESFGTWVGKVCREAQCPGPAHGLRKAGARRAAEDGATEAQLEALFDWADGSRESATYTRTTNRARMAREARRTLAPWAQEFRTSETTKPANALAGCCQAFGAQERTRTFTSRETGT</sequence>
<keyword evidence="1" id="KW-0233">DNA recombination</keyword>
<proteinExistence type="predicted"/>
<accession>A0ABM6FWF3</accession>
<organism evidence="2 3">
    <name type="scientific">Methylobacterium phyllosphaerae</name>
    <dbReference type="NCBI Taxonomy" id="418223"/>
    <lineage>
        <taxon>Bacteria</taxon>
        <taxon>Pseudomonadati</taxon>
        <taxon>Pseudomonadota</taxon>
        <taxon>Alphaproteobacteria</taxon>
        <taxon>Hyphomicrobiales</taxon>
        <taxon>Methylobacteriaceae</taxon>
        <taxon>Methylobacterium</taxon>
    </lineage>
</organism>
<evidence type="ECO:0000313" key="2">
    <source>
        <dbReference type="EMBL" id="APT29649.1"/>
    </source>
</evidence>
<keyword evidence="3" id="KW-1185">Reference proteome</keyword>
<dbReference type="InterPro" id="IPR013762">
    <property type="entry name" value="Integrase-like_cat_sf"/>
</dbReference>
<dbReference type="Proteomes" id="UP000185487">
    <property type="component" value="Chromosome"/>
</dbReference>
<dbReference type="Gene3D" id="1.10.443.10">
    <property type="entry name" value="Intergrase catalytic core"/>
    <property type="match status" value="1"/>
</dbReference>
<reference evidence="2 3" key="1">
    <citation type="submission" date="2016-04" db="EMBL/GenBank/DDBJ databases">
        <title>Complete genome sequencing and analysis of CBMB27, Methylobacterium phyllosphaerae isolated from leaf tissues of rice (Oryza sativa L.).</title>
        <authorList>
            <person name="Lee Y."/>
            <person name="Hwangbo K."/>
            <person name="Chung H."/>
            <person name="Yoo J."/>
            <person name="Kim K.Y."/>
            <person name="Sa T.M."/>
            <person name="Um Y."/>
            <person name="Madhaiyan M."/>
        </authorList>
    </citation>
    <scope>NUCLEOTIDE SEQUENCE [LARGE SCALE GENOMIC DNA]</scope>
    <source>
        <strain evidence="2 3">CBMB27</strain>
    </source>
</reference>
<protein>
    <submittedName>
        <fullName evidence="2">Integrase family protein</fullName>
    </submittedName>
</protein>
<dbReference type="InterPro" id="IPR011010">
    <property type="entry name" value="DNA_brk_join_enz"/>
</dbReference>
<evidence type="ECO:0000313" key="3">
    <source>
        <dbReference type="Proteomes" id="UP000185487"/>
    </source>
</evidence>
<dbReference type="EMBL" id="CP015367">
    <property type="protein sequence ID" value="APT29649.1"/>
    <property type="molecule type" value="Genomic_DNA"/>
</dbReference>
<name>A0ABM6FWF3_9HYPH</name>